<gene>
    <name evidence="2" type="ORF">DACRYDRAFT_19192</name>
</gene>
<evidence type="ECO:0000313" key="2">
    <source>
        <dbReference type="EMBL" id="EJT96608.1"/>
    </source>
</evidence>
<dbReference type="HOGENOM" id="CLU_674428_0_0_1"/>
<accession>M5FNW8</accession>
<dbReference type="EMBL" id="JH795882">
    <property type="protein sequence ID" value="EJT96608.1"/>
    <property type="molecule type" value="Genomic_DNA"/>
</dbReference>
<organism evidence="2 3">
    <name type="scientific">Dacryopinax primogenitus (strain DJM 731)</name>
    <name type="common">Brown rot fungus</name>
    <dbReference type="NCBI Taxonomy" id="1858805"/>
    <lineage>
        <taxon>Eukaryota</taxon>
        <taxon>Fungi</taxon>
        <taxon>Dikarya</taxon>
        <taxon>Basidiomycota</taxon>
        <taxon>Agaricomycotina</taxon>
        <taxon>Dacrymycetes</taxon>
        <taxon>Dacrymycetales</taxon>
        <taxon>Dacrymycetaceae</taxon>
        <taxon>Dacryopinax</taxon>
    </lineage>
</organism>
<sequence length="408" mass="46176">MTGPDNQATSVATHLADLVDGLTDPETHATLLKTWGTVKARVLDEELMANPLFAARAREMEMKARQALNDFSGASADDQQLDKMSSLSLMTKPDESEDTEGTMDEGMTLRSRTPVLVEPYPSPRKGGPEKKATSRRCRTMGDEPLGAIKGLGGKRLTDEEWDFIHQLHVQGKKENSGRRVNKGFWEDVHQKLSLEKRGITKRDCCNFYFDRFPGRATKSKVIQKVSDIVDGIHHLHNYAKLQKAWNTLQNLLEDQELMGDPKFAARAREMDRRARRGLDNLNRAMDEDEEPARESSYDVTAITEEEDVKRIDEDLTATPGTGAISGEVVLVNPAWHRYEQSEPTFKQPWRTRKQHNAPNPWRKRWAYGMPSSHRDNGWSTRAVSSDWIALSQDNGWGSSFPHEDSCAE</sequence>
<name>M5FNW8_DACPD</name>
<evidence type="ECO:0000313" key="3">
    <source>
        <dbReference type="Proteomes" id="UP000030653"/>
    </source>
</evidence>
<dbReference type="GeneID" id="63686495"/>
<dbReference type="AlphaFoldDB" id="M5FNW8"/>
<proteinExistence type="predicted"/>
<evidence type="ECO:0000256" key="1">
    <source>
        <dbReference type="SAM" id="MobiDB-lite"/>
    </source>
</evidence>
<dbReference type="RefSeq" id="XP_040623506.1">
    <property type="nucleotide sequence ID" value="XM_040771433.1"/>
</dbReference>
<feature type="region of interest" description="Disordered" evidence="1">
    <location>
        <begin position="116"/>
        <end position="136"/>
    </location>
</feature>
<dbReference type="Proteomes" id="UP000030653">
    <property type="component" value="Unassembled WGS sequence"/>
</dbReference>
<protein>
    <submittedName>
        <fullName evidence="2">Uncharacterized protein</fullName>
    </submittedName>
</protein>
<reference evidence="2 3" key="1">
    <citation type="journal article" date="2012" name="Science">
        <title>The Paleozoic origin of enzymatic lignin decomposition reconstructed from 31 fungal genomes.</title>
        <authorList>
            <person name="Floudas D."/>
            <person name="Binder M."/>
            <person name="Riley R."/>
            <person name="Barry K."/>
            <person name="Blanchette R.A."/>
            <person name="Henrissat B."/>
            <person name="Martinez A.T."/>
            <person name="Otillar R."/>
            <person name="Spatafora J.W."/>
            <person name="Yadav J.S."/>
            <person name="Aerts A."/>
            <person name="Benoit I."/>
            <person name="Boyd A."/>
            <person name="Carlson A."/>
            <person name="Copeland A."/>
            <person name="Coutinho P.M."/>
            <person name="de Vries R.P."/>
            <person name="Ferreira P."/>
            <person name="Findley K."/>
            <person name="Foster B."/>
            <person name="Gaskell J."/>
            <person name="Glotzer D."/>
            <person name="Gorecki P."/>
            <person name="Heitman J."/>
            <person name="Hesse C."/>
            <person name="Hori C."/>
            <person name="Igarashi K."/>
            <person name="Jurgens J.A."/>
            <person name="Kallen N."/>
            <person name="Kersten P."/>
            <person name="Kohler A."/>
            <person name="Kuees U."/>
            <person name="Kumar T.K.A."/>
            <person name="Kuo A."/>
            <person name="LaButti K."/>
            <person name="Larrondo L.F."/>
            <person name="Lindquist E."/>
            <person name="Ling A."/>
            <person name="Lombard V."/>
            <person name="Lucas S."/>
            <person name="Lundell T."/>
            <person name="Martin R."/>
            <person name="McLaughlin D.J."/>
            <person name="Morgenstern I."/>
            <person name="Morin E."/>
            <person name="Murat C."/>
            <person name="Nagy L.G."/>
            <person name="Nolan M."/>
            <person name="Ohm R.A."/>
            <person name="Patyshakuliyeva A."/>
            <person name="Rokas A."/>
            <person name="Ruiz-Duenas F.J."/>
            <person name="Sabat G."/>
            <person name="Salamov A."/>
            <person name="Samejima M."/>
            <person name="Schmutz J."/>
            <person name="Slot J.C."/>
            <person name="St John F."/>
            <person name="Stenlid J."/>
            <person name="Sun H."/>
            <person name="Sun S."/>
            <person name="Syed K."/>
            <person name="Tsang A."/>
            <person name="Wiebenga A."/>
            <person name="Young D."/>
            <person name="Pisabarro A."/>
            <person name="Eastwood D.C."/>
            <person name="Martin F."/>
            <person name="Cullen D."/>
            <person name="Grigoriev I.V."/>
            <person name="Hibbett D.S."/>
        </authorList>
    </citation>
    <scope>NUCLEOTIDE SEQUENCE [LARGE SCALE GENOMIC DNA]</scope>
    <source>
        <strain evidence="2 3">DJM-731 SS1</strain>
    </source>
</reference>
<keyword evidence="3" id="KW-1185">Reference proteome</keyword>